<dbReference type="PANTHER" id="PTHR47970">
    <property type="entry name" value="KINESIN-LIKE PROTEIN KIF11"/>
    <property type="match status" value="1"/>
</dbReference>
<comment type="similarity">
    <text evidence="5">Belongs to the TRAFAC class myosin-kinesin ATPase superfamily. Kinesin family.</text>
</comment>
<keyword evidence="5" id="KW-0547">Nucleotide-binding</keyword>
<evidence type="ECO:0000256" key="3">
    <source>
        <dbReference type="ARBA" id="ARBA00023175"/>
    </source>
</evidence>
<feature type="binding site" evidence="5">
    <location>
        <begin position="159"/>
        <end position="166"/>
    </location>
    <ligand>
        <name>ATP</name>
        <dbReference type="ChEBI" id="CHEBI:30616"/>
    </ligand>
</feature>
<comment type="subcellular location">
    <subcellularLocation>
        <location evidence="1">Cytoplasm</location>
        <location evidence="1">Cytoskeleton</location>
    </subcellularLocation>
</comment>
<dbReference type="Proteomes" id="UP000008980">
    <property type="component" value="Chromosome 14"/>
</dbReference>
<feature type="compositionally biased region" description="Polar residues" evidence="6">
    <location>
        <begin position="22"/>
        <end position="31"/>
    </location>
</feature>
<evidence type="ECO:0000256" key="6">
    <source>
        <dbReference type="SAM" id="MobiDB-lite"/>
    </source>
</evidence>
<dbReference type="GO" id="GO:0072686">
    <property type="term" value="C:mitotic spindle"/>
    <property type="evidence" value="ECO:0007669"/>
    <property type="project" value="TreeGrafter"/>
</dbReference>
<dbReference type="GO" id="GO:0007018">
    <property type="term" value="P:microtubule-based movement"/>
    <property type="evidence" value="ECO:0007669"/>
    <property type="project" value="InterPro"/>
</dbReference>
<dbReference type="VEuPathDB" id="TriTrypDB:LdBPK_141190.1"/>
<name>E9BC01_LEIDO</name>
<organism evidence="8 9">
    <name type="scientific">Leishmania donovani</name>
    <dbReference type="NCBI Taxonomy" id="5661"/>
    <lineage>
        <taxon>Eukaryota</taxon>
        <taxon>Discoba</taxon>
        <taxon>Euglenozoa</taxon>
        <taxon>Kinetoplastea</taxon>
        <taxon>Metakinetoplastina</taxon>
        <taxon>Trypanosomatida</taxon>
        <taxon>Trypanosomatidae</taxon>
        <taxon>Leishmaniinae</taxon>
        <taxon>Leishmania</taxon>
    </lineage>
</organism>
<dbReference type="GO" id="GO:0008017">
    <property type="term" value="F:microtubule binding"/>
    <property type="evidence" value="ECO:0007669"/>
    <property type="project" value="InterPro"/>
</dbReference>
<dbReference type="SUPFAM" id="SSF52540">
    <property type="entry name" value="P-loop containing nucleoside triphosphate hydrolases"/>
    <property type="match status" value="1"/>
</dbReference>
<evidence type="ECO:0000256" key="2">
    <source>
        <dbReference type="ARBA" id="ARBA00022490"/>
    </source>
</evidence>
<feature type="non-terminal residue" evidence="8">
    <location>
        <position position="219"/>
    </location>
</feature>
<dbReference type="Pfam" id="PF00225">
    <property type="entry name" value="Kinesin"/>
    <property type="match status" value="1"/>
</dbReference>
<evidence type="ECO:0000313" key="9">
    <source>
        <dbReference type="Proteomes" id="UP000008980"/>
    </source>
</evidence>
<keyword evidence="4" id="KW-0206">Cytoskeleton</keyword>
<keyword evidence="5" id="KW-0067">ATP-binding</keyword>
<dbReference type="EMBL" id="FR799601">
    <property type="protein sequence ID" value="CBZ32777.1"/>
    <property type="molecule type" value="Genomic_DNA"/>
</dbReference>
<dbReference type="GO" id="GO:0005524">
    <property type="term" value="F:ATP binding"/>
    <property type="evidence" value="ECO:0007669"/>
    <property type="project" value="UniProtKB-UniRule"/>
</dbReference>
<feature type="domain" description="Kinesin motor" evidence="7">
    <location>
        <begin position="40"/>
        <end position="219"/>
    </location>
</feature>
<dbReference type="PROSITE" id="PS50067">
    <property type="entry name" value="KINESIN_MOTOR_2"/>
    <property type="match status" value="1"/>
</dbReference>
<dbReference type="InterPro" id="IPR027417">
    <property type="entry name" value="P-loop_NTPase"/>
</dbReference>
<dbReference type="PhylomeDB" id="E9BC01"/>
<dbReference type="GeneID" id="13391444"/>
<dbReference type="GO" id="GO:0008574">
    <property type="term" value="F:plus-end-directed microtubule motor activity"/>
    <property type="evidence" value="ECO:0007669"/>
    <property type="project" value="TreeGrafter"/>
</dbReference>
<dbReference type="RefSeq" id="XP_003859486.1">
    <property type="nucleotide sequence ID" value="XM_003859438.1"/>
</dbReference>
<reference evidence="8 9" key="1">
    <citation type="journal article" date="2011" name="Genome Res.">
        <title>Whole genome sequencing of multiple Leishmania donovani clinical isolates provides insights into population structure and mechanisms of drug resistance.</title>
        <authorList>
            <person name="Downing T."/>
            <person name="Imamura H."/>
            <person name="Decuypere S."/>
            <person name="Clark T.G."/>
            <person name="Coombs G.H."/>
            <person name="Cotton J.A."/>
            <person name="Hilley J.D."/>
            <person name="de Doncker S."/>
            <person name="Maes I."/>
            <person name="Mottram J.C."/>
            <person name="Quail M.A."/>
            <person name="Rijal S."/>
            <person name="Sanders M."/>
            <person name="Schonian G."/>
            <person name="Stark O."/>
            <person name="Sundar S."/>
            <person name="Vanaerschot M."/>
            <person name="Hertz-Fowler C."/>
            <person name="Dujardin J.C."/>
            <person name="Berriman M."/>
        </authorList>
    </citation>
    <scope>NUCLEOTIDE SEQUENCE [LARGE SCALE GENOMIC DNA]</scope>
    <source>
        <strain evidence="8 9">BPK282A1</strain>
    </source>
</reference>
<protein>
    <submittedName>
        <fullName evidence="8">Kinesin K39, putative</fullName>
    </submittedName>
</protein>
<accession>E9BC01</accession>
<evidence type="ECO:0000256" key="1">
    <source>
        <dbReference type="ARBA" id="ARBA00004245"/>
    </source>
</evidence>
<dbReference type="InterPro" id="IPR036961">
    <property type="entry name" value="Kinesin_motor_dom_sf"/>
</dbReference>
<dbReference type="Gene3D" id="3.40.850.10">
    <property type="entry name" value="Kinesin motor domain"/>
    <property type="match status" value="1"/>
</dbReference>
<dbReference type="PANTHER" id="PTHR47970:SF12">
    <property type="entry name" value="KINESIN FAMILY MEMBER 11"/>
    <property type="match status" value="1"/>
</dbReference>
<feature type="compositionally biased region" description="Pro residues" evidence="6">
    <location>
        <begin position="1"/>
        <end position="11"/>
    </location>
</feature>
<dbReference type="SMART" id="SM00129">
    <property type="entry name" value="KISc"/>
    <property type="match status" value="1"/>
</dbReference>
<reference evidence="9" key="2">
    <citation type="submission" date="2011-02" db="EMBL/GenBank/DDBJ databases">
        <title>Whole genome sequencing of Leishmania donovani clinical lines reveals dynamic variation related to drug resistance.</title>
        <authorList>
            <person name="Downing T."/>
            <person name="Imamura H."/>
            <person name="Sanders M."/>
            <person name="Decuypere S."/>
            <person name="Hertz-Fowler C."/>
            <person name="Clark T.G."/>
            <person name="Rijal S."/>
            <person name="Sundar S."/>
            <person name="Quail M.A."/>
            <person name="De Doncker S."/>
            <person name="Maes I."/>
            <person name="Vanaerschot M."/>
            <person name="Stark O."/>
            <person name="Schonian G."/>
            <person name="Dujardin J.C."/>
            <person name="Berriman M."/>
        </authorList>
    </citation>
    <scope>NUCLEOTIDE SEQUENCE [LARGE SCALE GENOMIC DNA]</scope>
    <source>
        <strain evidence="9">BPK282A1</strain>
    </source>
</reference>
<evidence type="ECO:0000256" key="5">
    <source>
        <dbReference type="PROSITE-ProRule" id="PRU00283"/>
    </source>
</evidence>
<keyword evidence="3 5" id="KW-0505">Motor protein</keyword>
<sequence length="219" mass="23114">MAFSPPSPPRRSPSRPHARPSTLSASSSTIVLPPVTSSDSIKVSVRARPFNTRERSAGPTSSLCCLKMDTVGGTVRLLSSSGTALSSVDSVRGGVRSSRASSHTSNGAVFQFDHVFWSVETPDACGATPATQADVFRTIGYPLVQHAFDGFNSCLFAYGQTGSGKTYTMMGADVSALGGEGSGVTPRICLEIFARKASVEAQGHSRWIVELGYVEVYNE</sequence>
<dbReference type="OMA" id="VHKELHI"/>
<keyword evidence="2" id="KW-0963">Cytoplasm</keyword>
<feature type="region of interest" description="Disordered" evidence="6">
    <location>
        <begin position="1"/>
        <end position="31"/>
    </location>
</feature>
<dbReference type="GO" id="GO:0005876">
    <property type="term" value="C:spindle microtubule"/>
    <property type="evidence" value="ECO:0007669"/>
    <property type="project" value="TreeGrafter"/>
</dbReference>
<proteinExistence type="inferred from homology"/>
<dbReference type="InterPro" id="IPR047149">
    <property type="entry name" value="KIF11-like"/>
</dbReference>
<dbReference type="GO" id="GO:0090307">
    <property type="term" value="P:mitotic spindle assembly"/>
    <property type="evidence" value="ECO:0007669"/>
    <property type="project" value="TreeGrafter"/>
</dbReference>
<gene>
    <name evidence="8" type="ORF">LDBPK_141190</name>
</gene>
<evidence type="ECO:0000256" key="4">
    <source>
        <dbReference type="ARBA" id="ARBA00023212"/>
    </source>
</evidence>
<dbReference type="InterPro" id="IPR001752">
    <property type="entry name" value="Kinesin_motor_dom"/>
</dbReference>
<dbReference type="GO" id="GO:0051231">
    <property type="term" value="P:spindle elongation"/>
    <property type="evidence" value="ECO:0007669"/>
    <property type="project" value="TreeGrafter"/>
</dbReference>
<evidence type="ECO:0000313" key="8">
    <source>
        <dbReference type="EMBL" id="CBZ32777.1"/>
    </source>
</evidence>
<evidence type="ECO:0000259" key="7">
    <source>
        <dbReference type="PROSITE" id="PS50067"/>
    </source>
</evidence>
<dbReference type="AlphaFoldDB" id="E9BC01"/>
<dbReference type="KEGG" id="ldo:LDBPK_141190"/>